<protein>
    <submittedName>
        <fullName evidence="1">Uncharacterized protein</fullName>
    </submittedName>
</protein>
<evidence type="ECO:0000313" key="1">
    <source>
        <dbReference type="EMBL" id="NWN45733.1"/>
    </source>
</evidence>
<gene>
    <name evidence="1" type="ORF">HR065_01370</name>
</gene>
<dbReference type="AlphaFoldDB" id="A0A851HIT1"/>
<keyword evidence="2" id="KW-1185">Reference proteome</keyword>
<dbReference type="RefSeq" id="WP_178734132.1">
    <property type="nucleotide sequence ID" value="NZ_JABUOH010000039.1"/>
</dbReference>
<accession>A0A851HIT1</accession>
<sequence length="67" mass="8194">MDNNNKTAFFDFRFILENYIEGGLFDFKNWVLSPETDVKINKKLNNYKKNFKKKKIQKEKNKQKIFL</sequence>
<dbReference type="EMBL" id="JABUOH010000039">
    <property type="protein sequence ID" value="NWN45733.1"/>
    <property type="molecule type" value="Genomic_DNA"/>
</dbReference>
<dbReference type="Proteomes" id="UP000568109">
    <property type="component" value="Unassembled WGS sequence"/>
</dbReference>
<reference evidence="1 2" key="1">
    <citation type="submission" date="2020-06" db="EMBL/GenBank/DDBJ databases">
        <title>Draft genome sequence of Candidatus Phytoplasma pruni (X-disease group, subgroup 16SrIII-B) strain ChTDIII from Argentina.</title>
        <authorList>
            <person name="Fernandez F.D."/>
            <person name="Zuebert C."/>
            <person name="Huettel B."/>
            <person name="Kube M."/>
            <person name="Conci L.R."/>
        </authorList>
    </citation>
    <scope>NUCLEOTIDE SEQUENCE [LARGE SCALE GENOMIC DNA]</scope>
    <source>
        <strain evidence="1 2">ChTDIII</strain>
    </source>
</reference>
<evidence type="ECO:0000313" key="2">
    <source>
        <dbReference type="Proteomes" id="UP000568109"/>
    </source>
</evidence>
<proteinExistence type="predicted"/>
<name>A0A851HIT1_9MOLU</name>
<comment type="caution">
    <text evidence="1">The sequence shown here is derived from an EMBL/GenBank/DDBJ whole genome shotgun (WGS) entry which is preliminary data.</text>
</comment>
<organism evidence="1 2">
    <name type="scientific">Candidatus Phytoplasma pruni</name>
    <dbReference type="NCBI Taxonomy" id="479893"/>
    <lineage>
        <taxon>Bacteria</taxon>
        <taxon>Bacillati</taxon>
        <taxon>Mycoplasmatota</taxon>
        <taxon>Mollicutes</taxon>
        <taxon>Acholeplasmatales</taxon>
        <taxon>Acholeplasmataceae</taxon>
        <taxon>Candidatus Phytoplasma</taxon>
        <taxon>16SrIII (X-disease group)</taxon>
    </lineage>
</organism>